<evidence type="ECO:0000313" key="4">
    <source>
        <dbReference type="EMBL" id="KAG6921694.1"/>
    </source>
</evidence>
<evidence type="ECO:0000256" key="2">
    <source>
        <dbReference type="SAM" id="MobiDB-lite"/>
    </source>
</evidence>
<dbReference type="OrthoDB" id="6133115at2759"/>
<feature type="zinc finger region" description="C3H1-type" evidence="1">
    <location>
        <begin position="119"/>
        <end position="146"/>
    </location>
</feature>
<name>A0A8T1RZD6_CHESE</name>
<dbReference type="PROSITE" id="PS50103">
    <property type="entry name" value="ZF_C3H1"/>
    <property type="match status" value="1"/>
</dbReference>
<evidence type="ECO:0000259" key="3">
    <source>
        <dbReference type="PROSITE" id="PS50103"/>
    </source>
</evidence>
<gene>
    <name evidence="4" type="ORF">G0U57_005691</name>
</gene>
<feature type="compositionally biased region" description="Pro residues" evidence="2">
    <location>
        <begin position="47"/>
        <end position="69"/>
    </location>
</feature>
<feature type="domain" description="C3H1-type" evidence="3">
    <location>
        <begin position="119"/>
        <end position="146"/>
    </location>
</feature>
<dbReference type="AlphaFoldDB" id="A0A8T1RZD6"/>
<dbReference type="GO" id="GO:0008270">
    <property type="term" value="F:zinc ion binding"/>
    <property type="evidence" value="ECO:0007669"/>
    <property type="project" value="UniProtKB-KW"/>
</dbReference>
<feature type="region of interest" description="Disordered" evidence="2">
    <location>
        <begin position="1"/>
        <end position="23"/>
    </location>
</feature>
<accession>A0A8T1RZD6</accession>
<dbReference type="Proteomes" id="UP000765507">
    <property type="component" value="Unassembled WGS sequence"/>
</dbReference>
<feature type="region of interest" description="Disordered" evidence="2">
    <location>
        <begin position="42"/>
        <end position="72"/>
    </location>
</feature>
<comment type="caution">
    <text evidence="4">The sequence shown here is derived from an EMBL/GenBank/DDBJ whole genome shotgun (WGS) entry which is preliminary data.</text>
</comment>
<keyword evidence="1" id="KW-0862">Zinc</keyword>
<reference evidence="4 5" key="1">
    <citation type="journal article" date="2020" name="G3 (Bethesda)">
        <title>Draft Genome of the Common Snapping Turtle, Chelydra serpentina, a Model for Phenotypic Plasticity in Reptiles.</title>
        <authorList>
            <person name="Das D."/>
            <person name="Singh S.K."/>
            <person name="Bierstedt J."/>
            <person name="Erickson A."/>
            <person name="Galli G.L.J."/>
            <person name="Crossley D.A. 2nd"/>
            <person name="Rhen T."/>
        </authorList>
    </citation>
    <scope>NUCLEOTIDE SEQUENCE [LARGE SCALE GENOMIC DNA]</scope>
    <source>
        <strain evidence="4">KW</strain>
    </source>
</reference>
<dbReference type="InterPro" id="IPR000571">
    <property type="entry name" value="Znf_CCCH"/>
</dbReference>
<protein>
    <submittedName>
        <fullName evidence="4">Protein mono-ADP-ribosyltransferase TIPARP-like</fullName>
    </submittedName>
</protein>
<keyword evidence="1" id="KW-0479">Metal-binding</keyword>
<sequence length="190" mass="20537">MAAGSDAPAAPPPARLARLKRSHRSAFGHPIALRVAAQAWRRRLLRPPEPGGAPPAPGPPSPAPAPPAGDPYGERVELALREAEAAPEPAPEAGPGCEELTLDHLLEIVAQLEYHTHPEDGVDICPRFLLGCCFSGAGCPQHHTLLPYHWQLWHSASLPPGWRSVGPEAHETLERLYSDPERTLVRASYR</sequence>
<evidence type="ECO:0000313" key="5">
    <source>
        <dbReference type="Proteomes" id="UP000765507"/>
    </source>
</evidence>
<keyword evidence="1" id="KW-0863">Zinc-finger</keyword>
<dbReference type="EMBL" id="JAHGAV010001790">
    <property type="protein sequence ID" value="KAG6921694.1"/>
    <property type="molecule type" value="Genomic_DNA"/>
</dbReference>
<proteinExistence type="predicted"/>
<keyword evidence="5" id="KW-1185">Reference proteome</keyword>
<organism evidence="4 5">
    <name type="scientific">Chelydra serpentina</name>
    <name type="common">Snapping turtle</name>
    <name type="synonym">Testudo serpentina</name>
    <dbReference type="NCBI Taxonomy" id="8475"/>
    <lineage>
        <taxon>Eukaryota</taxon>
        <taxon>Metazoa</taxon>
        <taxon>Chordata</taxon>
        <taxon>Craniata</taxon>
        <taxon>Vertebrata</taxon>
        <taxon>Euteleostomi</taxon>
        <taxon>Archelosauria</taxon>
        <taxon>Testudinata</taxon>
        <taxon>Testudines</taxon>
        <taxon>Cryptodira</taxon>
        <taxon>Durocryptodira</taxon>
        <taxon>Americhelydia</taxon>
        <taxon>Chelydroidea</taxon>
        <taxon>Chelydridae</taxon>
        <taxon>Chelydra</taxon>
    </lineage>
</organism>
<evidence type="ECO:0000256" key="1">
    <source>
        <dbReference type="PROSITE-ProRule" id="PRU00723"/>
    </source>
</evidence>